<name>A0ABR4FU15_9EURO</name>
<dbReference type="SMART" id="SM00382">
    <property type="entry name" value="AAA"/>
    <property type="match status" value="2"/>
</dbReference>
<feature type="domain" description="AAA+ ATPase" evidence="3">
    <location>
        <begin position="372"/>
        <end position="490"/>
    </location>
</feature>
<evidence type="ECO:0000313" key="4">
    <source>
        <dbReference type="EMBL" id="KAL2786759.1"/>
    </source>
</evidence>
<dbReference type="InterPro" id="IPR041679">
    <property type="entry name" value="DNA2/NAM7-like_C"/>
</dbReference>
<keyword evidence="5" id="KW-1185">Reference proteome</keyword>
<dbReference type="InterPro" id="IPR003593">
    <property type="entry name" value="AAA+_ATPase"/>
</dbReference>
<dbReference type="Proteomes" id="UP001610563">
    <property type="component" value="Unassembled WGS sequence"/>
</dbReference>
<dbReference type="PANTHER" id="PTHR43392">
    <property type="entry name" value="AAA-TYPE ATPASE FAMILY PROTEIN / ANKYRIN REPEAT FAMILY PROTEIN"/>
    <property type="match status" value="1"/>
</dbReference>
<dbReference type="SUPFAM" id="SSF52540">
    <property type="entry name" value="P-loop containing nucleoside triphosphate hydrolases"/>
    <property type="match status" value="4"/>
</dbReference>
<dbReference type="Pfam" id="PF13087">
    <property type="entry name" value="AAA_12"/>
    <property type="match status" value="1"/>
</dbReference>
<dbReference type="Gene3D" id="3.40.50.300">
    <property type="entry name" value="P-loop containing nucleotide triphosphate hydrolases"/>
    <property type="match status" value="5"/>
</dbReference>
<sequence length="1125" mass="126858">MPAQRVAKQNTFKAQLVLKIIRYLGQQGYGTSKLVVPTPYLGQLHLLRELLSKETNPVLNDLDSYDLVRAGLVSHASAQHTKRPIRLSTIDNYQGEESDVVIAKLTRSNEDGEIGFMLAPQRLNVLLSRARDVLIMIGNSQTFKHSRKGQDIWISLFDQLQANGHLYDGLPVRCEQHPQRRAVLRELDHFDELCPDGGCQQACGTKLNCGLHDRPHKYHQVTRPCFQQQKVCSRCDEEDKEIERRRKRDMELDAKREAQLKAYTRALAQIEDEIVHERRVQKEQRDEQERQQVLQQHRDDLNQIRANISSSPQKLSSTISKPSEPSSVSSQPHRYQKEYEGAKSAELDKLMSMIDLAQVDTALRQNIDFKEERFGSVLLGNPGTGKTTVARIYAKFLISMGCEKQINAILNKGGGVLFIDEAYQFAQGGMGLQVLDFFLAEIERLTGKVVVFNINKKFRGRIKVKGGMGGLCYHIITRRISRQRGHEGFGNARTVENNLPEPSKALQECSAWKKIQEMIRLGTIKDTMRALLDSMQTNYEQELLEEPLVELTLNCVFLGSPGTGKTTFAKLLVIDEAYGLFGGGTRDSAGTYTDPYKTAVVDTIVAEVQSVPGDNCCVLLLGYKEQMKRMFQNVNPGLLRRFPMDAAFVFEDFSDDELGRILDLKLRQQGFKASAQARKVALEVLSRGRNSPHFGNAWEIDNLLNGAKLHFDPDFDRGDSNETNIPMLFQGIVGCETIIKQLEGYRQTVKNMRQLDMDPKEQVPFNFLFRGPPANTARKMGKVYYDVNLLSSAEVTEMLLIDEAYRLAEGHFAKEAMDEIVDCITKPKFFQKLIIILASYDNDINRLMAINPGLTSRSPTPDFLRDITQPFAILAKSANWANARDVQTLAKAIFGSAIQTMQGKIVAITEDLVTDKLGDMISERTTRATQSSLVSDHTINPSQPPAFDSQSEQKFYTAPSTAAPSVKDIAETADPALPVNKTETCPAGTPRDDGVSDEIWDELQQDLQSTEREESDYQSLIENERDAQKAVDNITSLLEEDSNPDDEAKRQHKRRRLEDLALRAKLEESQRKREAKEAERRKEQRAQQKLRQMGVCCMGYQWIKQASGYRCAGGSHYVSSVDLGV</sequence>
<gene>
    <name evidence="4" type="ORF">BJX66DRAFT_346644</name>
</gene>
<reference evidence="4 5" key="1">
    <citation type="submission" date="2024-07" db="EMBL/GenBank/DDBJ databases">
        <title>Section-level genome sequencing and comparative genomics of Aspergillus sections Usti and Cavernicolus.</title>
        <authorList>
            <consortium name="Lawrence Berkeley National Laboratory"/>
            <person name="Nybo J.L."/>
            <person name="Vesth T.C."/>
            <person name="Theobald S."/>
            <person name="Frisvad J.C."/>
            <person name="Larsen T.O."/>
            <person name="Kjaerboelling I."/>
            <person name="Rothschild-Mancinelli K."/>
            <person name="Lyhne E.K."/>
            <person name="Kogle M.E."/>
            <person name="Barry K."/>
            <person name="Clum A."/>
            <person name="Na H."/>
            <person name="Ledsgaard L."/>
            <person name="Lin J."/>
            <person name="Lipzen A."/>
            <person name="Kuo A."/>
            <person name="Riley R."/>
            <person name="Mondo S."/>
            <person name="Labutti K."/>
            <person name="Haridas S."/>
            <person name="Pangalinan J."/>
            <person name="Salamov A.A."/>
            <person name="Simmons B.A."/>
            <person name="Magnuson J.K."/>
            <person name="Chen J."/>
            <person name="Drula E."/>
            <person name="Henrissat B."/>
            <person name="Wiebenga A."/>
            <person name="Lubbers R.J."/>
            <person name="Gomes A.C."/>
            <person name="Makela M.R."/>
            <person name="Stajich J."/>
            <person name="Grigoriev I.V."/>
            <person name="Mortensen U.H."/>
            <person name="De Vries R.P."/>
            <person name="Baker S.E."/>
            <person name="Andersen M.R."/>
        </authorList>
    </citation>
    <scope>NUCLEOTIDE SEQUENCE [LARGE SCALE GENOMIC DNA]</scope>
    <source>
        <strain evidence="4 5">CBS 209.92</strain>
    </source>
</reference>
<feature type="compositionally biased region" description="Low complexity" evidence="2">
    <location>
        <begin position="316"/>
        <end position="332"/>
    </location>
</feature>
<evidence type="ECO:0000259" key="3">
    <source>
        <dbReference type="SMART" id="SM00382"/>
    </source>
</evidence>
<evidence type="ECO:0000256" key="2">
    <source>
        <dbReference type="SAM" id="MobiDB-lite"/>
    </source>
</evidence>
<feature type="region of interest" description="Disordered" evidence="2">
    <location>
        <begin position="308"/>
        <end position="339"/>
    </location>
</feature>
<proteinExistence type="predicted"/>
<dbReference type="InterPro" id="IPR027417">
    <property type="entry name" value="P-loop_NTPase"/>
</dbReference>
<feature type="region of interest" description="Disordered" evidence="2">
    <location>
        <begin position="928"/>
        <end position="953"/>
    </location>
</feature>
<keyword evidence="1" id="KW-0175">Coiled coil</keyword>
<dbReference type="PANTHER" id="PTHR43392:SF2">
    <property type="entry name" value="AAA-TYPE ATPASE FAMILY PROTEIN _ ANKYRIN REPEAT FAMILY PROTEIN"/>
    <property type="match status" value="1"/>
</dbReference>
<evidence type="ECO:0000313" key="5">
    <source>
        <dbReference type="Proteomes" id="UP001610563"/>
    </source>
</evidence>
<dbReference type="InterPro" id="IPR050773">
    <property type="entry name" value="CbxX/CfxQ_RuBisCO_ESX"/>
</dbReference>
<evidence type="ECO:0000256" key="1">
    <source>
        <dbReference type="SAM" id="Coils"/>
    </source>
</evidence>
<feature type="coiled-coil region" evidence="1">
    <location>
        <begin position="260"/>
        <end position="287"/>
    </location>
</feature>
<accession>A0ABR4FU15</accession>
<dbReference type="InterPro" id="IPR047187">
    <property type="entry name" value="SF1_C_Upf1"/>
</dbReference>
<feature type="coiled-coil region" evidence="1">
    <location>
        <begin position="1066"/>
        <end position="1093"/>
    </location>
</feature>
<comment type="caution">
    <text evidence="4">The sequence shown here is derived from an EMBL/GenBank/DDBJ whole genome shotgun (WGS) entry which is preliminary data.</text>
</comment>
<organism evidence="4 5">
    <name type="scientific">Aspergillus keveii</name>
    <dbReference type="NCBI Taxonomy" id="714993"/>
    <lineage>
        <taxon>Eukaryota</taxon>
        <taxon>Fungi</taxon>
        <taxon>Dikarya</taxon>
        <taxon>Ascomycota</taxon>
        <taxon>Pezizomycotina</taxon>
        <taxon>Eurotiomycetes</taxon>
        <taxon>Eurotiomycetidae</taxon>
        <taxon>Eurotiales</taxon>
        <taxon>Aspergillaceae</taxon>
        <taxon>Aspergillus</taxon>
        <taxon>Aspergillus subgen. Nidulantes</taxon>
    </lineage>
</organism>
<feature type="compositionally biased region" description="Polar residues" evidence="2">
    <location>
        <begin position="928"/>
        <end position="941"/>
    </location>
</feature>
<feature type="region of interest" description="Disordered" evidence="2">
    <location>
        <begin position="972"/>
        <end position="1056"/>
    </location>
</feature>
<feature type="compositionally biased region" description="Acidic residues" evidence="2">
    <location>
        <begin position="995"/>
        <end position="1004"/>
    </location>
</feature>
<feature type="domain" description="AAA+ ATPase" evidence="3">
    <location>
        <begin position="551"/>
        <end position="871"/>
    </location>
</feature>
<dbReference type="CDD" id="cd18808">
    <property type="entry name" value="SF1_C_Upf1"/>
    <property type="match status" value="1"/>
</dbReference>
<protein>
    <submittedName>
        <fullName evidence="4">AAA domain-containing protein</fullName>
    </submittedName>
</protein>
<dbReference type="Gene3D" id="1.10.8.60">
    <property type="match status" value="1"/>
</dbReference>
<dbReference type="EMBL" id="JBFTWV010000111">
    <property type="protein sequence ID" value="KAL2786759.1"/>
    <property type="molecule type" value="Genomic_DNA"/>
</dbReference>